<proteinExistence type="predicted"/>
<evidence type="ECO:0000313" key="1">
    <source>
        <dbReference type="EMBL" id="SIQ29898.1"/>
    </source>
</evidence>
<gene>
    <name evidence="1" type="ORF">SAMN05421647_103413</name>
</gene>
<evidence type="ECO:0000313" key="2">
    <source>
        <dbReference type="Proteomes" id="UP000186895"/>
    </source>
</evidence>
<sequence length="91" mass="10384">MLTYEECLEMSELSADEIAAIAEHEHMDPMIAVALGHYLITHDGEQRIQRFIIDDIERAKRCGDREKQALLNSALQHFIATHPTHQTQQAS</sequence>
<accession>A0A1N6RLX5</accession>
<dbReference type="eggNOG" id="ENOG503351I">
    <property type="taxonomic scope" value="Bacteria"/>
</dbReference>
<keyword evidence="2" id="KW-1185">Reference proteome</keyword>
<dbReference type="EMBL" id="FTMN01000003">
    <property type="protein sequence ID" value="SIQ29898.1"/>
    <property type="molecule type" value="Genomic_DNA"/>
</dbReference>
<name>A0A1N6RLX5_9GAMM</name>
<dbReference type="AlphaFoldDB" id="A0A1N6RLX5"/>
<reference evidence="1 2" key="1">
    <citation type="submission" date="2017-01" db="EMBL/GenBank/DDBJ databases">
        <authorList>
            <person name="Mah S.A."/>
            <person name="Swanson W.J."/>
            <person name="Moy G.W."/>
            <person name="Vacquier V.D."/>
        </authorList>
    </citation>
    <scope>NUCLEOTIDE SEQUENCE [LARGE SCALE GENOMIC DNA]</scope>
    <source>
        <strain evidence="1 2">DSM 7027</strain>
    </source>
</reference>
<dbReference type="STRING" id="49186.SAMN05421647_103413"/>
<organism evidence="1 2">
    <name type="scientific">Marinobacterium stanieri</name>
    <dbReference type="NCBI Taxonomy" id="49186"/>
    <lineage>
        <taxon>Bacteria</taxon>
        <taxon>Pseudomonadati</taxon>
        <taxon>Pseudomonadota</taxon>
        <taxon>Gammaproteobacteria</taxon>
        <taxon>Oceanospirillales</taxon>
        <taxon>Oceanospirillaceae</taxon>
        <taxon>Marinobacterium</taxon>
    </lineage>
</organism>
<dbReference type="RefSeq" id="WP_076462542.1">
    <property type="nucleotide sequence ID" value="NZ_FTMN01000003.1"/>
</dbReference>
<protein>
    <submittedName>
        <fullName evidence="1">Uncharacterized protein</fullName>
    </submittedName>
</protein>
<dbReference type="Proteomes" id="UP000186895">
    <property type="component" value="Unassembled WGS sequence"/>
</dbReference>